<feature type="compositionally biased region" description="Low complexity" evidence="6">
    <location>
        <begin position="20"/>
        <end position="33"/>
    </location>
</feature>
<evidence type="ECO:0000256" key="2">
    <source>
        <dbReference type="ARBA" id="ARBA00022723"/>
    </source>
</evidence>
<dbReference type="SMART" id="SM00702">
    <property type="entry name" value="P4Hc"/>
    <property type="match status" value="1"/>
</dbReference>
<dbReference type="GO" id="GO:0004656">
    <property type="term" value="F:procollagen-proline 4-dioxygenase activity"/>
    <property type="evidence" value="ECO:0007669"/>
    <property type="project" value="TreeGrafter"/>
</dbReference>
<dbReference type="Gene3D" id="2.60.120.620">
    <property type="entry name" value="q2cbj1_9rhob like domain"/>
    <property type="match status" value="1"/>
</dbReference>
<dbReference type="GO" id="GO:0031418">
    <property type="term" value="F:L-ascorbic acid binding"/>
    <property type="evidence" value="ECO:0007669"/>
    <property type="project" value="InterPro"/>
</dbReference>
<dbReference type="PANTHER" id="PTHR10869">
    <property type="entry name" value="PROLYL 4-HYDROXYLASE ALPHA SUBUNIT"/>
    <property type="match status" value="1"/>
</dbReference>
<dbReference type="GO" id="GO:0005506">
    <property type="term" value="F:iron ion binding"/>
    <property type="evidence" value="ECO:0007669"/>
    <property type="project" value="InterPro"/>
</dbReference>
<keyword evidence="3" id="KW-0223">Dioxygenase</keyword>
<accession>A0A0L6UF35</accession>
<proteinExistence type="predicted"/>
<organism evidence="8 9">
    <name type="scientific">Puccinia sorghi</name>
    <dbReference type="NCBI Taxonomy" id="27349"/>
    <lineage>
        <taxon>Eukaryota</taxon>
        <taxon>Fungi</taxon>
        <taxon>Dikarya</taxon>
        <taxon>Basidiomycota</taxon>
        <taxon>Pucciniomycotina</taxon>
        <taxon>Pucciniomycetes</taxon>
        <taxon>Pucciniales</taxon>
        <taxon>Pucciniaceae</taxon>
        <taxon>Puccinia</taxon>
    </lineage>
</organism>
<feature type="domain" description="Prolyl 4-hydroxylase alpha subunit" evidence="7">
    <location>
        <begin position="53"/>
        <end position="303"/>
    </location>
</feature>
<evidence type="ECO:0000313" key="8">
    <source>
        <dbReference type="EMBL" id="KNZ46375.1"/>
    </source>
</evidence>
<name>A0A0L6UF35_9BASI</name>
<evidence type="ECO:0000256" key="6">
    <source>
        <dbReference type="SAM" id="MobiDB-lite"/>
    </source>
</evidence>
<keyword evidence="2" id="KW-0479">Metal-binding</keyword>
<comment type="cofactor">
    <cofactor evidence="1">
        <name>L-ascorbate</name>
        <dbReference type="ChEBI" id="CHEBI:38290"/>
    </cofactor>
</comment>
<keyword evidence="9" id="KW-1185">Reference proteome</keyword>
<evidence type="ECO:0000259" key="7">
    <source>
        <dbReference type="SMART" id="SM00702"/>
    </source>
</evidence>
<evidence type="ECO:0000256" key="1">
    <source>
        <dbReference type="ARBA" id="ARBA00001961"/>
    </source>
</evidence>
<dbReference type="AlphaFoldDB" id="A0A0L6UF35"/>
<sequence length="305" mass="34323">MTSPQKSNPKVKKAGRLPQASASLSAGSHAGESTGWPSLKPKWKLQVNTIIRSQIMTVNELFTEEECRRVIEALEHVKTADGHALRFETTSQVPKRGEAFRYNDRISVCDPVFAQTLWANTGLKTACEAWLREQGAHPQHTRCWGLNPNLRFYRYRVGHKFEKHFDQSVQISKFDLLPSRTESEMPPENLWTEYTLLIYLTGSKDGPQKSSKQKVDRADCRGISGSLITAEADQEEPLQGGETVFYDTPIRSQKRLTREHSIAASVRPVAGLALIHRHGSQCLLHEARQVVSGAKYVLRSDLIFG</sequence>
<dbReference type="EMBL" id="LAVV01012739">
    <property type="protein sequence ID" value="KNZ46375.1"/>
    <property type="molecule type" value="Genomic_DNA"/>
</dbReference>
<dbReference type="VEuPathDB" id="FungiDB:VP01_731g5"/>
<protein>
    <recommendedName>
        <fullName evidence="7">Prolyl 4-hydroxylase alpha subunit domain-containing protein</fullName>
    </recommendedName>
</protein>
<gene>
    <name evidence="8" type="ORF">VP01_731g5</name>
</gene>
<keyword evidence="5" id="KW-0408">Iron</keyword>
<evidence type="ECO:0000313" key="9">
    <source>
        <dbReference type="Proteomes" id="UP000037035"/>
    </source>
</evidence>
<keyword evidence="4" id="KW-0560">Oxidoreductase</keyword>
<evidence type="ECO:0000256" key="3">
    <source>
        <dbReference type="ARBA" id="ARBA00022964"/>
    </source>
</evidence>
<dbReference type="PANTHER" id="PTHR10869:SF236">
    <property type="entry name" value="PROLYL 4-HYDROXYLASE ALPHA SUBUNIT DOMAIN-CONTAINING PROTEIN"/>
    <property type="match status" value="1"/>
</dbReference>
<dbReference type="InterPro" id="IPR045054">
    <property type="entry name" value="P4HA-like"/>
</dbReference>
<evidence type="ECO:0000256" key="5">
    <source>
        <dbReference type="ARBA" id="ARBA00023004"/>
    </source>
</evidence>
<dbReference type="GO" id="GO:0005783">
    <property type="term" value="C:endoplasmic reticulum"/>
    <property type="evidence" value="ECO:0007669"/>
    <property type="project" value="TreeGrafter"/>
</dbReference>
<evidence type="ECO:0000256" key="4">
    <source>
        <dbReference type="ARBA" id="ARBA00023002"/>
    </source>
</evidence>
<feature type="region of interest" description="Disordered" evidence="6">
    <location>
        <begin position="1"/>
        <end position="38"/>
    </location>
</feature>
<dbReference type="InterPro" id="IPR006620">
    <property type="entry name" value="Pro_4_hyd_alph"/>
</dbReference>
<dbReference type="OrthoDB" id="69177at2759"/>
<dbReference type="Proteomes" id="UP000037035">
    <property type="component" value="Unassembled WGS sequence"/>
</dbReference>
<comment type="caution">
    <text evidence="8">The sequence shown here is derived from an EMBL/GenBank/DDBJ whole genome shotgun (WGS) entry which is preliminary data.</text>
</comment>
<reference evidence="8 9" key="1">
    <citation type="submission" date="2015-08" db="EMBL/GenBank/DDBJ databases">
        <title>Next Generation Sequencing and Analysis of the Genome of Puccinia sorghi L Schw, the Causal Agent of Maize Common Rust.</title>
        <authorList>
            <person name="Rochi L."/>
            <person name="Burguener G."/>
            <person name="Darino M."/>
            <person name="Turjanski A."/>
            <person name="Kreff E."/>
            <person name="Dieguez M.J."/>
            <person name="Sacco F."/>
        </authorList>
    </citation>
    <scope>NUCLEOTIDE SEQUENCE [LARGE SCALE GENOMIC DNA]</scope>
    <source>
        <strain evidence="8 9">RO10H11247</strain>
    </source>
</reference>